<feature type="transmembrane region" description="Helical" evidence="1">
    <location>
        <begin position="320"/>
        <end position="338"/>
    </location>
</feature>
<feature type="transmembrane region" description="Helical" evidence="1">
    <location>
        <begin position="676"/>
        <end position="696"/>
    </location>
</feature>
<evidence type="ECO:0000313" key="3">
    <source>
        <dbReference type="Proteomes" id="UP000265768"/>
    </source>
</evidence>
<evidence type="ECO:0008006" key="4">
    <source>
        <dbReference type="Google" id="ProtNLM"/>
    </source>
</evidence>
<feature type="transmembrane region" description="Helical" evidence="1">
    <location>
        <begin position="105"/>
        <end position="125"/>
    </location>
</feature>
<organism evidence="2 3">
    <name type="scientific">Bailinhaonella thermotolerans</name>
    <dbReference type="NCBI Taxonomy" id="1070861"/>
    <lineage>
        <taxon>Bacteria</taxon>
        <taxon>Bacillati</taxon>
        <taxon>Actinomycetota</taxon>
        <taxon>Actinomycetes</taxon>
        <taxon>Streptosporangiales</taxon>
        <taxon>Streptosporangiaceae</taxon>
        <taxon>Bailinhaonella</taxon>
    </lineage>
</organism>
<feature type="transmembrane region" description="Helical" evidence="1">
    <location>
        <begin position="379"/>
        <end position="398"/>
    </location>
</feature>
<feature type="transmembrane region" description="Helical" evidence="1">
    <location>
        <begin position="432"/>
        <end position="451"/>
    </location>
</feature>
<name>A0A3A4ATE9_9ACTN</name>
<evidence type="ECO:0000313" key="2">
    <source>
        <dbReference type="EMBL" id="RJL32653.1"/>
    </source>
</evidence>
<keyword evidence="1" id="KW-1133">Transmembrane helix</keyword>
<keyword evidence="1" id="KW-0812">Transmembrane</keyword>
<protein>
    <recommendedName>
        <fullName evidence="4">Glycosyltransferase RgtA/B/C/D-like domain-containing protein</fullName>
    </recommendedName>
</protein>
<dbReference type="AlphaFoldDB" id="A0A3A4ATE9"/>
<proteinExistence type="predicted"/>
<sequence>MTRGGADEETATIAAVTPRPPATLYGTPRLRRQMAFWLPPVIAAEGFVLYVEALLLKAGPYAGVDLYRIGGLGLISALPAAAFIGLFMLVGAFFVTLAQRRHRRALLLSELVAITICLHGAAALVERHPRFPTAWLIGGFVDYIGRTGEALPGFDARFSWPGFFAAAAFVTRALGVEDLGPILTWTPLVSNLLYLVPLLLLLRVMRADPRAKWLAALLFVVAQWVGQDYFSPQGLTYLLYLAFAAIVVAWFARLTGGRRGQRMTPGELEPAPVPARERVLLLALLVAVFVTATVSHQITPFMMLGALTGLILVRRTTLSLALPFLLGVIVVAWVSYAATPFWSGHLDTLFGGIGRLGRTLAESTGGRIAGSSPEHVTVLRIRLGICAAVALLAFAGLVRRLRRRVLDRTALVLMCVPAIAVALQSYGGEIGLRVYLFALPGACLLAAYAFFPGTPGAAPRAGRPRRNPVAVGLALACVSALTLAFFVARYGNEKFELVTDDEAAALEFIYANDLPSARVAVLSPVAGEEAASIPIRSRDIELVDYRPFQAPRDPSQIAPLVERLRELGPNSYLLTTRSQEAYLELAHGYAPTWGRDIRAVLSASPELAVAFENRDAAIYTMRRPPPGPVPPPPDNSVTTPTTRWTPYGLTALALLVLVLGAIEVRRVLARPVRRRVVVLAAVLFAAAIAVVVERFLTIGGLL</sequence>
<accession>A0A3A4ATE9</accession>
<dbReference type="EMBL" id="QZEY01000004">
    <property type="protein sequence ID" value="RJL32653.1"/>
    <property type="molecule type" value="Genomic_DNA"/>
</dbReference>
<comment type="caution">
    <text evidence="2">The sequence shown here is derived from an EMBL/GenBank/DDBJ whole genome shotgun (WGS) entry which is preliminary data.</text>
</comment>
<dbReference type="Proteomes" id="UP000265768">
    <property type="component" value="Unassembled WGS sequence"/>
</dbReference>
<gene>
    <name evidence="2" type="ORF">D5H75_14210</name>
</gene>
<feature type="transmembrane region" description="Helical" evidence="1">
    <location>
        <begin position="644"/>
        <end position="664"/>
    </location>
</feature>
<feature type="transmembrane region" description="Helical" evidence="1">
    <location>
        <begin position="237"/>
        <end position="254"/>
    </location>
</feature>
<feature type="transmembrane region" description="Helical" evidence="1">
    <location>
        <begin position="182"/>
        <end position="201"/>
    </location>
</feature>
<feature type="transmembrane region" description="Helical" evidence="1">
    <location>
        <begin position="35"/>
        <end position="56"/>
    </location>
</feature>
<reference evidence="2 3" key="1">
    <citation type="submission" date="2018-09" db="EMBL/GenBank/DDBJ databases">
        <title>YIM 75507 draft genome.</title>
        <authorList>
            <person name="Tang S."/>
            <person name="Feng Y."/>
        </authorList>
    </citation>
    <scope>NUCLEOTIDE SEQUENCE [LARGE SCALE GENOMIC DNA]</scope>
    <source>
        <strain evidence="2 3">YIM 75507</strain>
    </source>
</reference>
<dbReference type="RefSeq" id="WP_119926901.1">
    <property type="nucleotide sequence ID" value="NZ_QZEY01000004.1"/>
</dbReference>
<feature type="transmembrane region" description="Helical" evidence="1">
    <location>
        <begin position="410"/>
        <end position="426"/>
    </location>
</feature>
<feature type="transmembrane region" description="Helical" evidence="1">
    <location>
        <begin position="76"/>
        <end position="98"/>
    </location>
</feature>
<evidence type="ECO:0000256" key="1">
    <source>
        <dbReference type="SAM" id="Phobius"/>
    </source>
</evidence>
<dbReference type="OrthoDB" id="139907at2"/>
<keyword evidence="1" id="KW-0472">Membrane</keyword>
<feature type="transmembrane region" description="Helical" evidence="1">
    <location>
        <begin position="471"/>
        <end position="491"/>
    </location>
</feature>
<keyword evidence="3" id="KW-1185">Reference proteome</keyword>
<feature type="transmembrane region" description="Helical" evidence="1">
    <location>
        <begin position="275"/>
        <end position="292"/>
    </location>
</feature>